<feature type="transmembrane region" description="Helical" evidence="6">
    <location>
        <begin position="68"/>
        <end position="91"/>
    </location>
</feature>
<dbReference type="EMBL" id="BTSX01000004">
    <property type="protein sequence ID" value="GMS93088.1"/>
    <property type="molecule type" value="Genomic_DNA"/>
</dbReference>
<evidence type="ECO:0000256" key="3">
    <source>
        <dbReference type="ARBA" id="ARBA00022692"/>
    </source>
</evidence>
<dbReference type="Proteomes" id="UP001432027">
    <property type="component" value="Unassembled WGS sequence"/>
</dbReference>
<dbReference type="PANTHER" id="PTHR31627">
    <property type="entry name" value="SERPENTINE RECEPTOR CLASS GAMMA-RELATED"/>
    <property type="match status" value="1"/>
</dbReference>
<organism evidence="7 8">
    <name type="scientific">Pristionchus entomophagus</name>
    <dbReference type="NCBI Taxonomy" id="358040"/>
    <lineage>
        <taxon>Eukaryota</taxon>
        <taxon>Metazoa</taxon>
        <taxon>Ecdysozoa</taxon>
        <taxon>Nematoda</taxon>
        <taxon>Chromadorea</taxon>
        <taxon>Rhabditida</taxon>
        <taxon>Rhabditina</taxon>
        <taxon>Diplogasteromorpha</taxon>
        <taxon>Diplogasteroidea</taxon>
        <taxon>Neodiplogasteridae</taxon>
        <taxon>Pristionchus</taxon>
    </lineage>
</organism>
<feature type="non-terminal residue" evidence="7">
    <location>
        <position position="1"/>
    </location>
</feature>
<comment type="caution">
    <text evidence="7">The sequence shown here is derived from an EMBL/GenBank/DDBJ whole genome shotgun (WGS) entry which is preliminary data.</text>
</comment>
<dbReference type="GO" id="GO:0016020">
    <property type="term" value="C:membrane"/>
    <property type="evidence" value="ECO:0007669"/>
    <property type="project" value="UniProtKB-SubCell"/>
</dbReference>
<dbReference type="Pfam" id="PF02118">
    <property type="entry name" value="Srg"/>
    <property type="match status" value="1"/>
</dbReference>
<dbReference type="GO" id="GO:0004888">
    <property type="term" value="F:transmembrane signaling receptor activity"/>
    <property type="evidence" value="ECO:0007669"/>
    <property type="project" value="InterPro"/>
</dbReference>
<name>A0AAV5TGH2_9BILA</name>
<feature type="transmembrane region" description="Helical" evidence="6">
    <location>
        <begin position="25"/>
        <end position="48"/>
    </location>
</feature>
<dbReference type="PANTHER" id="PTHR31627:SF42">
    <property type="entry name" value="G_PROTEIN_RECEP_F1_2 DOMAIN-CONTAINING PROTEIN-RELATED"/>
    <property type="match status" value="1"/>
</dbReference>
<proteinExistence type="inferred from homology"/>
<evidence type="ECO:0000256" key="5">
    <source>
        <dbReference type="ARBA" id="ARBA00023136"/>
    </source>
</evidence>
<feature type="transmembrane region" description="Helical" evidence="6">
    <location>
        <begin position="164"/>
        <end position="192"/>
    </location>
</feature>
<dbReference type="AlphaFoldDB" id="A0AAV5TGH2"/>
<comment type="caution">
    <text evidence="6">Lacks conserved residue(s) required for the propagation of feature annotation.</text>
</comment>
<evidence type="ECO:0000313" key="7">
    <source>
        <dbReference type="EMBL" id="GMS93088.1"/>
    </source>
</evidence>
<feature type="transmembrane region" description="Helical" evidence="6">
    <location>
        <begin position="111"/>
        <end position="132"/>
    </location>
</feature>
<feature type="transmembrane region" description="Helical" evidence="6">
    <location>
        <begin position="204"/>
        <end position="224"/>
    </location>
</feature>
<gene>
    <name evidence="7" type="ORF">PENTCL1PPCAC_15263</name>
</gene>
<evidence type="ECO:0000256" key="1">
    <source>
        <dbReference type="ARBA" id="ARBA00004141"/>
    </source>
</evidence>
<dbReference type="InterPro" id="IPR000609">
    <property type="entry name" value="7TM_GPCR_serpentine_rcpt_Srg"/>
</dbReference>
<keyword evidence="5 6" id="KW-0472">Membrane</keyword>
<keyword evidence="3 6" id="KW-0812">Transmembrane</keyword>
<keyword evidence="8" id="KW-1185">Reference proteome</keyword>
<comment type="subcellular location">
    <subcellularLocation>
        <location evidence="1">Membrane</location>
        <topology evidence="1">Multi-pass membrane protein</topology>
    </subcellularLocation>
</comment>
<protein>
    <recommendedName>
        <fullName evidence="6">Serpentine receptor class gamma</fullName>
    </recommendedName>
</protein>
<dbReference type="GO" id="GO:0007606">
    <property type="term" value="P:sensory perception of chemical stimulus"/>
    <property type="evidence" value="ECO:0007669"/>
    <property type="project" value="UniProtKB-UniRule"/>
</dbReference>
<keyword evidence="4 6" id="KW-1133">Transmembrane helix</keyword>
<sequence length="256" mass="29387">SLIGVYILEIVAIVKYRKAKLFSASFHRIFIVLAVVNILACAVGTFVFRLPQYPLINQFYSGLTIVRPWLTAIYSAACYLNCLSEFLGLFLAFNRFSTLYFPTTHDRFWRWFLPMGVLICLGTAFAPVYHIFDDSDSFVPAVDPQIEFTWYYLYGTSARPEISIWFNMVIVTLVCNGLSIFLYAACLVKLALFSMSRNRTIERNFFLVGCVTMTFSLPYMAAMVRKILLCFRAIVDADAVTFVAFQLPWLTDLKWV</sequence>
<evidence type="ECO:0000313" key="8">
    <source>
        <dbReference type="Proteomes" id="UP001432027"/>
    </source>
</evidence>
<evidence type="ECO:0000256" key="2">
    <source>
        <dbReference type="ARBA" id="ARBA00005692"/>
    </source>
</evidence>
<dbReference type="InterPro" id="IPR051119">
    <property type="entry name" value="Nematode_SR-like"/>
</dbReference>
<evidence type="ECO:0000256" key="6">
    <source>
        <dbReference type="RuleBase" id="RU280813"/>
    </source>
</evidence>
<reference evidence="7" key="1">
    <citation type="submission" date="2023-10" db="EMBL/GenBank/DDBJ databases">
        <title>Genome assembly of Pristionchus species.</title>
        <authorList>
            <person name="Yoshida K."/>
            <person name="Sommer R.J."/>
        </authorList>
    </citation>
    <scope>NUCLEOTIDE SEQUENCE</scope>
    <source>
        <strain evidence="7">RS0144</strain>
    </source>
</reference>
<evidence type="ECO:0000256" key="4">
    <source>
        <dbReference type="ARBA" id="ARBA00022989"/>
    </source>
</evidence>
<accession>A0AAV5TGH2</accession>
<feature type="non-terminal residue" evidence="7">
    <location>
        <position position="256"/>
    </location>
</feature>
<comment type="similarity">
    <text evidence="2 6">Belongs to the nematode receptor-like protein srg family.</text>
</comment>